<evidence type="ECO:0000313" key="1">
    <source>
        <dbReference type="EMBL" id="RSZ65479.1"/>
    </source>
</evidence>
<keyword evidence="2" id="KW-1185">Reference proteome</keyword>
<protein>
    <submittedName>
        <fullName evidence="1">DivIVA domain-containing protein</fullName>
    </submittedName>
</protein>
<sequence>MFSWLLLIIVLLALIAVGIWFWGAVFGRGEVLPPLDADNTRDRNEQAVAAGDLNSVQFEIVHRGYRPEQVDDVLDQLHRRLAEAEKTITRLSSPKID</sequence>
<dbReference type="RefSeq" id="WP_126119574.1">
    <property type="nucleotide sequence ID" value="NZ_RXHJ01000002.1"/>
</dbReference>
<name>A0A430I0W3_9CORY</name>
<gene>
    <name evidence="1" type="ORF">EAH68_01585</name>
</gene>
<dbReference type="InterPro" id="IPR019933">
    <property type="entry name" value="DivIVA_domain"/>
</dbReference>
<accession>A0A430I0W3</accession>
<dbReference type="EMBL" id="RXHJ01000002">
    <property type="protein sequence ID" value="RSZ65479.1"/>
    <property type="molecule type" value="Genomic_DNA"/>
</dbReference>
<dbReference type="Proteomes" id="UP000274907">
    <property type="component" value="Unassembled WGS sequence"/>
</dbReference>
<comment type="caution">
    <text evidence="1">The sequence shown here is derived from an EMBL/GenBank/DDBJ whole genome shotgun (WGS) entry which is preliminary data.</text>
</comment>
<dbReference type="AlphaFoldDB" id="A0A430I0W3"/>
<organism evidence="1 2">
    <name type="scientific">Corynebacterium hylobatis</name>
    <dbReference type="NCBI Taxonomy" id="1859290"/>
    <lineage>
        <taxon>Bacteria</taxon>
        <taxon>Bacillati</taxon>
        <taxon>Actinomycetota</taxon>
        <taxon>Actinomycetes</taxon>
        <taxon>Mycobacteriales</taxon>
        <taxon>Corynebacteriaceae</taxon>
        <taxon>Corynebacterium</taxon>
    </lineage>
</organism>
<proteinExistence type="predicted"/>
<reference evidence="1 2" key="1">
    <citation type="submission" date="2018-12" db="EMBL/GenBank/DDBJ databases">
        <title>YIM 101343 draft genome.</title>
        <authorList>
            <person name="Chen X."/>
        </authorList>
    </citation>
    <scope>NUCLEOTIDE SEQUENCE [LARGE SCALE GENOMIC DNA]</scope>
    <source>
        <strain evidence="1 2">YIM 101343</strain>
    </source>
</reference>
<dbReference type="OrthoDB" id="3404379at2"/>
<dbReference type="Gene3D" id="6.10.250.660">
    <property type="match status" value="1"/>
</dbReference>
<dbReference type="NCBIfam" id="TIGR03544">
    <property type="entry name" value="DivI1A_domain"/>
    <property type="match status" value="1"/>
</dbReference>
<evidence type="ECO:0000313" key="2">
    <source>
        <dbReference type="Proteomes" id="UP000274907"/>
    </source>
</evidence>